<sequence length="224" mass="25314">MAAILDAMGPYVMQLIADMATKEVKMLLGISGDIEKLENNMESIKCFLADAERKRINEVRVQRWVQMLKNAMYDATNILDLCQIEADKQRESKGSSTVEKAPGCCRPLLSCLRNPVFAHKIGSRIKELNQRLDNIYEEAHKFNFINLGSHPEQRMSTGEKVTSEFVESAIVGEKIERETRELAQEGDKGACSNANHQWTPRHQSGGHCGHRWHGQNHLGPEDLQ</sequence>
<dbReference type="CDD" id="cd14798">
    <property type="entry name" value="RX-CC_like"/>
    <property type="match status" value="1"/>
</dbReference>
<evidence type="ECO:0000256" key="3">
    <source>
        <dbReference type="ARBA" id="ARBA00022737"/>
    </source>
</evidence>
<feature type="domain" description="Disease resistance N-terminal" evidence="7">
    <location>
        <begin position="12"/>
        <end position="95"/>
    </location>
</feature>
<evidence type="ECO:0000256" key="5">
    <source>
        <dbReference type="ARBA" id="ARBA00022821"/>
    </source>
</evidence>
<dbReference type="Pfam" id="PF18052">
    <property type="entry name" value="Rx_N"/>
    <property type="match status" value="1"/>
</dbReference>
<dbReference type="GO" id="GO:0000166">
    <property type="term" value="F:nucleotide binding"/>
    <property type="evidence" value="ECO:0007669"/>
    <property type="project" value="UniProtKB-KW"/>
</dbReference>
<keyword evidence="2" id="KW-0433">Leucine-rich repeat</keyword>
<evidence type="ECO:0000313" key="9">
    <source>
        <dbReference type="Proteomes" id="UP000604825"/>
    </source>
</evidence>
<dbReference type="AlphaFoldDB" id="A0A811QB46"/>
<dbReference type="InterPro" id="IPR041118">
    <property type="entry name" value="Rx_N"/>
</dbReference>
<evidence type="ECO:0000313" key="8">
    <source>
        <dbReference type="EMBL" id="CAD6255496.1"/>
    </source>
</evidence>
<keyword evidence="5" id="KW-0611">Plant defense</keyword>
<proteinExistence type="inferred from homology"/>
<feature type="compositionally biased region" description="Polar residues" evidence="6">
    <location>
        <begin position="192"/>
        <end position="202"/>
    </location>
</feature>
<dbReference type="InterPro" id="IPR038005">
    <property type="entry name" value="RX-like_CC"/>
</dbReference>
<keyword evidence="9" id="KW-1185">Reference proteome</keyword>
<dbReference type="OrthoDB" id="767398at2759"/>
<feature type="region of interest" description="Disordered" evidence="6">
    <location>
        <begin position="182"/>
        <end position="224"/>
    </location>
</feature>
<gene>
    <name evidence="8" type="ORF">NCGR_LOCUS39040</name>
</gene>
<comment type="similarity">
    <text evidence="1">Belongs to the disease resistance NB-LRR family.</text>
</comment>
<evidence type="ECO:0000256" key="1">
    <source>
        <dbReference type="ARBA" id="ARBA00008894"/>
    </source>
</evidence>
<keyword evidence="3" id="KW-0677">Repeat</keyword>
<comment type="caution">
    <text evidence="8">The sequence shown here is derived from an EMBL/GenBank/DDBJ whole genome shotgun (WGS) entry which is preliminary data.</text>
</comment>
<name>A0A811QB46_9POAL</name>
<accession>A0A811QB46</accession>
<dbReference type="Proteomes" id="UP000604825">
    <property type="component" value="Unassembled WGS sequence"/>
</dbReference>
<evidence type="ECO:0000256" key="2">
    <source>
        <dbReference type="ARBA" id="ARBA00022614"/>
    </source>
</evidence>
<evidence type="ECO:0000259" key="7">
    <source>
        <dbReference type="Pfam" id="PF18052"/>
    </source>
</evidence>
<dbReference type="GO" id="GO:0006952">
    <property type="term" value="P:defense response"/>
    <property type="evidence" value="ECO:0007669"/>
    <property type="project" value="UniProtKB-KW"/>
</dbReference>
<protein>
    <recommendedName>
        <fullName evidence="7">Disease resistance N-terminal domain-containing protein</fullName>
    </recommendedName>
</protein>
<dbReference type="EMBL" id="CAJGYO010000010">
    <property type="protein sequence ID" value="CAD6255496.1"/>
    <property type="molecule type" value="Genomic_DNA"/>
</dbReference>
<organism evidence="8 9">
    <name type="scientific">Miscanthus lutarioriparius</name>
    <dbReference type="NCBI Taxonomy" id="422564"/>
    <lineage>
        <taxon>Eukaryota</taxon>
        <taxon>Viridiplantae</taxon>
        <taxon>Streptophyta</taxon>
        <taxon>Embryophyta</taxon>
        <taxon>Tracheophyta</taxon>
        <taxon>Spermatophyta</taxon>
        <taxon>Magnoliopsida</taxon>
        <taxon>Liliopsida</taxon>
        <taxon>Poales</taxon>
        <taxon>Poaceae</taxon>
        <taxon>PACMAD clade</taxon>
        <taxon>Panicoideae</taxon>
        <taxon>Andropogonodae</taxon>
        <taxon>Andropogoneae</taxon>
        <taxon>Saccharinae</taxon>
        <taxon>Miscanthus</taxon>
    </lineage>
</organism>
<dbReference type="Gene3D" id="1.20.5.4130">
    <property type="match status" value="1"/>
</dbReference>
<reference evidence="8" key="1">
    <citation type="submission" date="2020-10" db="EMBL/GenBank/DDBJ databases">
        <authorList>
            <person name="Han B."/>
            <person name="Lu T."/>
            <person name="Zhao Q."/>
            <person name="Huang X."/>
            <person name="Zhao Y."/>
        </authorList>
    </citation>
    <scope>NUCLEOTIDE SEQUENCE</scope>
</reference>
<keyword evidence="4" id="KW-0547">Nucleotide-binding</keyword>
<evidence type="ECO:0000256" key="6">
    <source>
        <dbReference type="SAM" id="MobiDB-lite"/>
    </source>
</evidence>
<evidence type="ECO:0000256" key="4">
    <source>
        <dbReference type="ARBA" id="ARBA00022741"/>
    </source>
</evidence>